<accession>U4LQV5</accession>
<dbReference type="Proteomes" id="UP000018144">
    <property type="component" value="Unassembled WGS sequence"/>
</dbReference>
<dbReference type="AlphaFoldDB" id="U4LQV5"/>
<name>U4LQV5_PYROM</name>
<sequence>MWSLHLNNYIRGITNMNHSTYDWALDPRTEVAKSKLAPKGVERETGNHVSVEFNLSVPLSFRNL</sequence>
<reference evidence="1 2" key="1">
    <citation type="journal article" date="2013" name="PLoS Genet.">
        <title>The genome and development-dependent transcriptomes of Pyronema confluens: a window into fungal evolution.</title>
        <authorList>
            <person name="Traeger S."/>
            <person name="Altegoer F."/>
            <person name="Freitag M."/>
            <person name="Gabaldon T."/>
            <person name="Kempken F."/>
            <person name="Kumar A."/>
            <person name="Marcet-Houben M."/>
            <person name="Poggeler S."/>
            <person name="Stajich J.E."/>
            <person name="Nowrousian M."/>
        </authorList>
    </citation>
    <scope>NUCLEOTIDE SEQUENCE [LARGE SCALE GENOMIC DNA]</scope>
    <source>
        <strain evidence="2">CBS 100304</strain>
        <tissue evidence="1">Vegetative mycelium</tissue>
    </source>
</reference>
<proteinExistence type="predicted"/>
<evidence type="ECO:0000313" key="2">
    <source>
        <dbReference type="Proteomes" id="UP000018144"/>
    </source>
</evidence>
<organism evidence="1 2">
    <name type="scientific">Pyronema omphalodes (strain CBS 100304)</name>
    <name type="common">Pyronema confluens</name>
    <dbReference type="NCBI Taxonomy" id="1076935"/>
    <lineage>
        <taxon>Eukaryota</taxon>
        <taxon>Fungi</taxon>
        <taxon>Dikarya</taxon>
        <taxon>Ascomycota</taxon>
        <taxon>Pezizomycotina</taxon>
        <taxon>Pezizomycetes</taxon>
        <taxon>Pezizales</taxon>
        <taxon>Pyronemataceae</taxon>
        <taxon>Pyronema</taxon>
    </lineage>
</organism>
<dbReference type="EMBL" id="HF935352">
    <property type="protein sequence ID" value="CCX29686.1"/>
    <property type="molecule type" value="Genomic_DNA"/>
</dbReference>
<protein>
    <submittedName>
        <fullName evidence="1">Similar to Linoleate 10R-lipoxygenase acc. no. Q4WY82</fullName>
    </submittedName>
</protein>
<evidence type="ECO:0000313" key="1">
    <source>
        <dbReference type="EMBL" id="CCX29686.1"/>
    </source>
</evidence>
<keyword evidence="2" id="KW-1185">Reference proteome</keyword>
<gene>
    <name evidence="1" type="ORF">PCON_07012</name>
</gene>